<evidence type="ECO:0000256" key="2">
    <source>
        <dbReference type="ARBA" id="ARBA00022448"/>
    </source>
</evidence>
<evidence type="ECO:0000256" key="3">
    <source>
        <dbReference type="ARBA" id="ARBA00022475"/>
    </source>
</evidence>
<dbReference type="Gene3D" id="3.30.2090.10">
    <property type="entry name" value="Multidrug efflux transporter AcrB TolC docking domain, DN and DC subdomains"/>
    <property type="match status" value="2"/>
</dbReference>
<sequence>MNFSEIFIRRPVLAVVVNVLILLMGAQGILNMSIRQYPKIDETVITVTTAFVGASADLIQGFITTPIAKAVASAENVDYVSSKSTLGVSTVTVNMKLNSDPDKALTEVISKVQQVRGQLPTEAEDPVIQKGTGQSFAIMYLTVLSDVMSPQEITEFTSRVIQPQLSIVEGVADAQILGEQTFSMRIWIDPIKLAARNVTAAEVLSAIQSANFLSAPGKTENEYVAYQIETKTTLQTPEAFGALPIRSDGTEVVRLRDVARTELGSKSTDVRVSFNGQGGIFLGIMPTPSANPLDTAQGIRDALPKLQENLPEGMSVVITYDSTQFISASIEEVFKTIGEAVIIVILVILLFLGSFRSVIIPIVTIPLSLIGVCFFLWALGYSLNTLTLLAMVLAIGLVVDDAIVVVENIHRHLEEGLKPIPAAIIGMKEIFGPVVAMTITLGAVYAPIGFAQGLTGALFREFAFTLAGAVFISGFVAVTLSPMMSSRLLTAEQSGFQKFVDRIFSRLTTWYGRRLKASFNYKPVTLIVVIGLMGLTGFMFVKISSELAPEEDQGALFSLVTAPQYATSDYTELYTNQFYELTDDAPGVDTRFQIVGFGGTNSAFAIWVLKPWGEREQSQKEIQQIVQAGLRKSAGVEAFVFAPESLPGGGGGLPIQYVLQTTGSAEQVYEVAEQVKQRAIASGKFIVVQNSMSFEKPRTTVTIDRDRAAALGVPVSTIGQTLNILVGDAQVAKFDRDGRAYEIIPQVDKQFRMNPERLADLYVRSASGAMVPLSSVVKIETNATAVAEEQFNQLYSATLSALPMPGVTTGDGLATLQQIAREEMPEGFFEDYAGQSRLEVNEGNTIIMAFGLAVIVIYLVLAAQFESFRDPFIIMMSVPLSIFGAVVPLFMGAGTLNIYTQVGMITLVGLITKHGILMVEFANAQREQHGLSKQEAMIEAARERLRPILMTTGAMVLGVLPLVMSEGAGAAARYSIGLVISSGLAVGTLFTLFVVPMFYMYIGHGDHKKTDEDDEVPAAGHHKPAGHGNAHGAGEGPATA</sequence>
<organism evidence="10 11">
    <name type="scientific">Pannonibacter indicus</name>
    <dbReference type="NCBI Taxonomy" id="466044"/>
    <lineage>
        <taxon>Bacteria</taxon>
        <taxon>Pseudomonadati</taxon>
        <taxon>Pseudomonadota</taxon>
        <taxon>Alphaproteobacteria</taxon>
        <taxon>Hyphomicrobiales</taxon>
        <taxon>Stappiaceae</taxon>
        <taxon>Pannonibacter</taxon>
    </lineage>
</organism>
<evidence type="ECO:0000256" key="9">
    <source>
        <dbReference type="SAM" id="Phobius"/>
    </source>
</evidence>
<dbReference type="SUPFAM" id="SSF82866">
    <property type="entry name" value="Multidrug efflux transporter AcrB transmembrane domain"/>
    <property type="match status" value="2"/>
</dbReference>
<feature type="compositionally biased region" description="Gly residues" evidence="8">
    <location>
        <begin position="1029"/>
        <end position="1040"/>
    </location>
</feature>
<dbReference type="FunFam" id="1.20.1640.10:FF:000001">
    <property type="entry name" value="Efflux pump membrane transporter"/>
    <property type="match status" value="1"/>
</dbReference>
<dbReference type="PRINTS" id="PR00702">
    <property type="entry name" value="ACRIFLAVINRP"/>
</dbReference>
<dbReference type="GO" id="GO:0042910">
    <property type="term" value="F:xenobiotic transmembrane transporter activity"/>
    <property type="evidence" value="ECO:0007669"/>
    <property type="project" value="TreeGrafter"/>
</dbReference>
<dbReference type="PANTHER" id="PTHR32063:SF28">
    <property type="entry name" value="BLR2861 PROTEIN"/>
    <property type="match status" value="1"/>
</dbReference>
<keyword evidence="11" id="KW-1185">Reference proteome</keyword>
<comment type="subcellular location">
    <subcellularLocation>
        <location evidence="1">Cell inner membrane</location>
        <topology evidence="1">Multi-pass membrane protein</topology>
    </subcellularLocation>
</comment>
<evidence type="ECO:0000256" key="8">
    <source>
        <dbReference type="SAM" id="MobiDB-lite"/>
    </source>
</evidence>
<dbReference type="SUPFAM" id="SSF82714">
    <property type="entry name" value="Multidrug efflux transporter AcrB TolC docking domain, DN and DC subdomains"/>
    <property type="match status" value="2"/>
</dbReference>
<dbReference type="OrthoDB" id="174266at2"/>
<feature type="transmembrane region" description="Helical" evidence="9">
    <location>
        <begin position="386"/>
        <end position="409"/>
    </location>
</feature>
<feature type="transmembrane region" description="Helical" evidence="9">
    <location>
        <begin position="872"/>
        <end position="892"/>
    </location>
</feature>
<name>A0A0K6HV02_9HYPH</name>
<dbReference type="Gene3D" id="1.20.1640.10">
    <property type="entry name" value="Multidrug efflux transporter AcrB transmembrane domain"/>
    <property type="match status" value="2"/>
</dbReference>
<keyword evidence="5 9" id="KW-0812">Transmembrane</keyword>
<feature type="transmembrane region" description="Helical" evidence="9">
    <location>
        <begin position="333"/>
        <end position="352"/>
    </location>
</feature>
<evidence type="ECO:0000256" key="1">
    <source>
        <dbReference type="ARBA" id="ARBA00004429"/>
    </source>
</evidence>
<protein>
    <submittedName>
        <fullName evidence="10">Multidrug efflux pump subunit AcrB</fullName>
    </submittedName>
</protein>
<dbReference type="Gene3D" id="3.30.70.1440">
    <property type="entry name" value="Multidrug efflux transporter AcrB pore domain"/>
    <property type="match status" value="1"/>
</dbReference>
<dbReference type="GO" id="GO:0005886">
    <property type="term" value="C:plasma membrane"/>
    <property type="evidence" value="ECO:0007669"/>
    <property type="project" value="UniProtKB-SubCell"/>
</dbReference>
<dbReference type="PANTHER" id="PTHR32063">
    <property type="match status" value="1"/>
</dbReference>
<dbReference type="InterPro" id="IPR027463">
    <property type="entry name" value="AcrB_DN_DC_subdom"/>
</dbReference>
<dbReference type="Gene3D" id="3.30.70.1430">
    <property type="entry name" value="Multidrug efflux transporter AcrB pore domain"/>
    <property type="match status" value="2"/>
</dbReference>
<dbReference type="SUPFAM" id="SSF82693">
    <property type="entry name" value="Multidrug efflux transporter AcrB pore domain, PN1, PN2, PC1 and PC2 subdomains"/>
    <property type="match status" value="4"/>
</dbReference>
<feature type="transmembrane region" description="Helical" evidence="9">
    <location>
        <begin position="359"/>
        <end position="380"/>
    </location>
</feature>
<evidence type="ECO:0000256" key="5">
    <source>
        <dbReference type="ARBA" id="ARBA00022692"/>
    </source>
</evidence>
<dbReference type="AlphaFoldDB" id="A0A0K6HV02"/>
<feature type="transmembrane region" description="Helical" evidence="9">
    <location>
        <begin position="976"/>
        <end position="999"/>
    </location>
</feature>
<dbReference type="InterPro" id="IPR001036">
    <property type="entry name" value="Acrflvin-R"/>
</dbReference>
<feature type="region of interest" description="Disordered" evidence="8">
    <location>
        <begin position="1010"/>
        <end position="1040"/>
    </location>
</feature>
<feature type="transmembrane region" description="Helical" evidence="9">
    <location>
        <begin position="898"/>
        <end position="924"/>
    </location>
</feature>
<gene>
    <name evidence="10" type="ORF">Ga0061067_103233</name>
</gene>
<evidence type="ECO:0000313" key="10">
    <source>
        <dbReference type="EMBL" id="CUA94588.1"/>
    </source>
</evidence>
<feature type="transmembrane region" description="Helical" evidence="9">
    <location>
        <begin position="462"/>
        <end position="480"/>
    </location>
</feature>
<accession>A0A0K6HV02</accession>
<evidence type="ECO:0000313" key="11">
    <source>
        <dbReference type="Proteomes" id="UP000183900"/>
    </source>
</evidence>
<keyword evidence="2" id="KW-0813">Transport</keyword>
<feature type="transmembrane region" description="Helical" evidence="9">
    <location>
        <begin position="430"/>
        <end position="450"/>
    </location>
</feature>
<evidence type="ECO:0000256" key="7">
    <source>
        <dbReference type="ARBA" id="ARBA00023136"/>
    </source>
</evidence>
<feature type="transmembrane region" description="Helical" evidence="9">
    <location>
        <begin position="846"/>
        <end position="865"/>
    </location>
</feature>
<proteinExistence type="predicted"/>
<keyword evidence="6 9" id="KW-1133">Transmembrane helix</keyword>
<feature type="transmembrane region" description="Helical" evidence="9">
    <location>
        <begin position="12"/>
        <end position="30"/>
    </location>
</feature>
<evidence type="ECO:0000256" key="6">
    <source>
        <dbReference type="ARBA" id="ARBA00022989"/>
    </source>
</evidence>
<feature type="transmembrane region" description="Helical" evidence="9">
    <location>
        <begin position="945"/>
        <end position="964"/>
    </location>
</feature>
<reference evidence="11" key="1">
    <citation type="submission" date="2015-08" db="EMBL/GenBank/DDBJ databases">
        <authorList>
            <person name="Varghese N."/>
        </authorList>
    </citation>
    <scope>NUCLEOTIDE SEQUENCE [LARGE SCALE GENOMIC DNA]</scope>
    <source>
        <strain evidence="11">DSM 23407</strain>
    </source>
</reference>
<keyword evidence="4" id="KW-0997">Cell inner membrane</keyword>
<dbReference type="Gene3D" id="3.30.70.1320">
    <property type="entry name" value="Multidrug efflux transporter AcrB pore domain like"/>
    <property type="match status" value="1"/>
</dbReference>
<dbReference type="Proteomes" id="UP000183900">
    <property type="component" value="Unassembled WGS sequence"/>
</dbReference>
<dbReference type="RefSeq" id="WP_055455042.1">
    <property type="nucleotide sequence ID" value="NZ_CYHE01000003.1"/>
</dbReference>
<feature type="transmembrane region" description="Helical" evidence="9">
    <location>
        <begin position="523"/>
        <end position="541"/>
    </location>
</feature>
<dbReference type="Pfam" id="PF00873">
    <property type="entry name" value="ACR_tran"/>
    <property type="match status" value="1"/>
</dbReference>
<evidence type="ECO:0000256" key="4">
    <source>
        <dbReference type="ARBA" id="ARBA00022519"/>
    </source>
</evidence>
<keyword evidence="3" id="KW-1003">Cell membrane</keyword>
<dbReference type="EMBL" id="CYHE01000003">
    <property type="protein sequence ID" value="CUA94588.1"/>
    <property type="molecule type" value="Genomic_DNA"/>
</dbReference>
<keyword evidence="7 9" id="KW-0472">Membrane</keyword>